<organism evidence="1 2">
    <name type="scientific">Pectobacterium parmentieri</name>
    <dbReference type="NCBI Taxonomy" id="1905730"/>
    <lineage>
        <taxon>Bacteria</taxon>
        <taxon>Pseudomonadati</taxon>
        <taxon>Pseudomonadota</taxon>
        <taxon>Gammaproteobacteria</taxon>
        <taxon>Enterobacterales</taxon>
        <taxon>Pectobacteriaceae</taxon>
        <taxon>Pectobacterium</taxon>
    </lineage>
</organism>
<dbReference type="KEGG" id="pec:W5S_1284"/>
<dbReference type="AlphaFoldDB" id="A0A0H3I111"/>
<dbReference type="eggNOG" id="ENOG5031HZC">
    <property type="taxonomic scope" value="Bacteria"/>
</dbReference>
<name>A0A0H3I111_PECPM</name>
<dbReference type="RefSeq" id="WP_014699066.1">
    <property type="nucleotide sequence ID" value="NC_017845.1"/>
</dbReference>
<sequence>MSDIVTPQKIPEVLWWEKHVEYTFVLNASHDCNLDLLSPLAGPAEAISDAIVGNNSKYFIIEFKRTLEHFKDEYKKFLKRKKRHRRSLSRIIEKKINVISLHYCR</sequence>
<protein>
    <submittedName>
        <fullName evidence="1">Uncharacterized protein</fullName>
    </submittedName>
</protein>
<evidence type="ECO:0000313" key="2">
    <source>
        <dbReference type="Proteomes" id="UP000008044"/>
    </source>
</evidence>
<reference evidence="1 2" key="1">
    <citation type="journal article" date="2012" name="J. Bacteriol.">
        <title>Genome sequence of Pectobacterium sp. strain SCC3193.</title>
        <authorList>
            <person name="Koskinen J.P."/>
            <person name="Laine P."/>
            <person name="Niemi O."/>
            <person name="Nykyri J."/>
            <person name="Harjunpaa H."/>
            <person name="Auvinen P."/>
            <person name="Paulin L."/>
            <person name="Pirhonen M."/>
            <person name="Palva T."/>
            <person name="Holm L."/>
        </authorList>
    </citation>
    <scope>NUCLEOTIDE SEQUENCE [LARGE SCALE GENOMIC DNA]</scope>
    <source>
        <strain evidence="1 2">SCC3193</strain>
    </source>
</reference>
<dbReference type="EMBL" id="CP003415">
    <property type="protein sequence ID" value="AFI89385.1"/>
    <property type="molecule type" value="Genomic_DNA"/>
</dbReference>
<accession>A0A0H3I111</accession>
<gene>
    <name evidence="1" type="ordered locus">W5S_1284</name>
</gene>
<proteinExistence type="predicted"/>
<evidence type="ECO:0000313" key="1">
    <source>
        <dbReference type="EMBL" id="AFI89385.1"/>
    </source>
</evidence>
<dbReference type="Proteomes" id="UP000008044">
    <property type="component" value="Chromosome"/>
</dbReference>
<dbReference type="HOGENOM" id="CLU_2233943_0_0_6"/>